<dbReference type="EMBL" id="JACASE010000005">
    <property type="protein sequence ID" value="KAF6464164.1"/>
    <property type="molecule type" value="Genomic_DNA"/>
</dbReference>
<sequence>MAHSHTRIFLSFPLRIVLMDDAMDCLMSFSDFLFAFQIQFYYSEFLESVAAIYQDLLSGKNPKTVIVPTSSSGQHRQRPTLCEASMLEGVEASLFSQCLENLCDRHKYSCPPPALVKEVLSNVQRLTFYGFLVALSKHHGINQALGALPDKGDLMHDPAMDEELERL</sequence>
<dbReference type="PANTHER" id="PTHR34252">
    <property type="entry name" value="UPF0705 PROTEIN C11ORF49"/>
    <property type="match status" value="1"/>
</dbReference>
<comment type="subunit">
    <text evidence="9">Interacts with PCM1. Interacts with TTLL1, TPGS1, TPGS2 and LRRC49; the interactions link CSTPP1 to the complex TPGC. Binds to alpha-tubulin.</text>
</comment>
<name>A0A7J8GVP3_ROUAE</name>
<evidence type="ECO:0000313" key="12">
    <source>
        <dbReference type="Proteomes" id="UP000593571"/>
    </source>
</evidence>
<keyword evidence="4" id="KW-0493">Microtubule</keyword>
<dbReference type="GO" id="GO:0034451">
    <property type="term" value="C:centriolar satellite"/>
    <property type="evidence" value="ECO:0007669"/>
    <property type="project" value="UniProtKB-SubCell"/>
</dbReference>
<comment type="similarity">
    <text evidence="6">Belongs to the CSTPP1 family.</text>
</comment>
<evidence type="ECO:0000256" key="1">
    <source>
        <dbReference type="ARBA" id="ARBA00004607"/>
    </source>
</evidence>
<evidence type="ECO:0000313" key="11">
    <source>
        <dbReference type="EMBL" id="KAF6464164.1"/>
    </source>
</evidence>
<gene>
    <name evidence="11" type="ORF">HJG63_001655</name>
</gene>
<dbReference type="InterPro" id="IPR038968">
    <property type="entry name" value="CSTPP1"/>
</dbReference>
<evidence type="ECO:0000256" key="7">
    <source>
        <dbReference type="ARBA" id="ARBA00033769"/>
    </source>
</evidence>
<comment type="function">
    <text evidence="8">Regulator of the tubulin polyglutamylase complex (TPGC) that controls cytoskeletal organization, nuclear shape, and cilium disassembly by balancing microtubule and actin assembly. Regulates the assembly and stability of the TPGC and thereby modulates polyglutamylation of the microtubule, which antagonizes MAP4 binding.</text>
</comment>
<proteinExistence type="inferred from homology"/>
<dbReference type="Proteomes" id="UP000593571">
    <property type="component" value="Unassembled WGS sequence"/>
</dbReference>
<evidence type="ECO:0000256" key="9">
    <source>
        <dbReference type="ARBA" id="ARBA00046566"/>
    </source>
</evidence>
<evidence type="ECO:0000256" key="2">
    <source>
        <dbReference type="ARBA" id="ARBA00022490"/>
    </source>
</evidence>
<comment type="caution">
    <text evidence="11">The sequence shown here is derived from an EMBL/GenBank/DDBJ whole genome shotgun (WGS) entry which is preliminary data.</text>
</comment>
<keyword evidence="2" id="KW-0963">Cytoplasm</keyword>
<dbReference type="PANTHER" id="PTHR34252:SF1">
    <property type="entry name" value="CENTRIOLAR SATELLITE-ASSOCIATED TUBULIN POLYGLUTAMYLASE COMPLEX REGULATOR 1"/>
    <property type="match status" value="1"/>
</dbReference>
<comment type="subcellular location">
    <subcellularLocation>
        <location evidence="1">Cytoplasm</location>
        <location evidence="1">Cytoskeleton</location>
        <location evidence="1">Microtubule organizing center</location>
        <location evidence="1">Centrosome</location>
        <location evidence="1">Centriolar satellite</location>
    </subcellularLocation>
</comment>
<evidence type="ECO:0000256" key="10">
    <source>
        <dbReference type="SAM" id="SignalP"/>
    </source>
</evidence>
<protein>
    <recommendedName>
        <fullName evidence="7">Centriolar satellite-associated tubulin polyglutamylase complex regulator 1</fullName>
    </recommendedName>
</protein>
<keyword evidence="3" id="KW-0597">Phosphoprotein</keyword>
<keyword evidence="10" id="KW-0732">Signal</keyword>
<dbReference type="AlphaFoldDB" id="A0A7J8GVP3"/>
<reference evidence="11 12" key="1">
    <citation type="journal article" date="2020" name="Nature">
        <title>Six reference-quality genomes reveal evolution of bat adaptations.</title>
        <authorList>
            <person name="Jebb D."/>
            <person name="Huang Z."/>
            <person name="Pippel M."/>
            <person name="Hughes G.M."/>
            <person name="Lavrichenko K."/>
            <person name="Devanna P."/>
            <person name="Winkler S."/>
            <person name="Jermiin L.S."/>
            <person name="Skirmuntt E.C."/>
            <person name="Katzourakis A."/>
            <person name="Burkitt-Gray L."/>
            <person name="Ray D.A."/>
            <person name="Sullivan K.A.M."/>
            <person name="Roscito J.G."/>
            <person name="Kirilenko B.M."/>
            <person name="Davalos L.M."/>
            <person name="Corthals A.P."/>
            <person name="Power M.L."/>
            <person name="Jones G."/>
            <person name="Ransome R.D."/>
            <person name="Dechmann D.K.N."/>
            <person name="Locatelli A.G."/>
            <person name="Puechmaille S.J."/>
            <person name="Fedrigo O."/>
            <person name="Jarvis E.D."/>
            <person name="Hiller M."/>
            <person name="Vernes S.C."/>
            <person name="Myers E.W."/>
            <person name="Teeling E.C."/>
        </authorList>
    </citation>
    <scope>NUCLEOTIDE SEQUENCE [LARGE SCALE GENOMIC DNA]</scope>
    <source>
        <strain evidence="11">MRouAeg1</strain>
        <tissue evidence="11">Muscle</tissue>
    </source>
</reference>
<evidence type="ECO:0000256" key="4">
    <source>
        <dbReference type="ARBA" id="ARBA00022701"/>
    </source>
</evidence>
<evidence type="ECO:0000256" key="8">
    <source>
        <dbReference type="ARBA" id="ARBA00045673"/>
    </source>
</evidence>
<keyword evidence="12" id="KW-1185">Reference proteome</keyword>
<feature type="chain" id="PRO_5029532773" description="Centriolar satellite-associated tubulin polyglutamylase complex regulator 1" evidence="10">
    <location>
        <begin position="20"/>
        <end position="167"/>
    </location>
</feature>
<evidence type="ECO:0000256" key="5">
    <source>
        <dbReference type="ARBA" id="ARBA00023212"/>
    </source>
</evidence>
<dbReference type="GO" id="GO:0005874">
    <property type="term" value="C:microtubule"/>
    <property type="evidence" value="ECO:0007669"/>
    <property type="project" value="UniProtKB-KW"/>
</dbReference>
<organism evidence="11 12">
    <name type="scientific">Rousettus aegyptiacus</name>
    <name type="common">Egyptian fruit bat</name>
    <name type="synonym">Pteropus aegyptiacus</name>
    <dbReference type="NCBI Taxonomy" id="9407"/>
    <lineage>
        <taxon>Eukaryota</taxon>
        <taxon>Metazoa</taxon>
        <taxon>Chordata</taxon>
        <taxon>Craniata</taxon>
        <taxon>Vertebrata</taxon>
        <taxon>Euteleostomi</taxon>
        <taxon>Mammalia</taxon>
        <taxon>Eutheria</taxon>
        <taxon>Laurasiatheria</taxon>
        <taxon>Chiroptera</taxon>
        <taxon>Yinpterochiroptera</taxon>
        <taxon>Pteropodoidea</taxon>
        <taxon>Pteropodidae</taxon>
        <taxon>Rousettinae</taxon>
        <taxon>Rousettus</taxon>
    </lineage>
</organism>
<keyword evidence="5" id="KW-0206">Cytoskeleton</keyword>
<evidence type="ECO:0000256" key="3">
    <source>
        <dbReference type="ARBA" id="ARBA00022553"/>
    </source>
</evidence>
<feature type="signal peptide" evidence="10">
    <location>
        <begin position="1"/>
        <end position="19"/>
    </location>
</feature>
<evidence type="ECO:0000256" key="6">
    <source>
        <dbReference type="ARBA" id="ARBA00033750"/>
    </source>
</evidence>
<accession>A0A7J8GVP3</accession>